<name>A0A4V4HFL4_DENBC</name>
<dbReference type="Pfam" id="PF02100">
    <property type="entry name" value="ODC_AZ"/>
    <property type="match status" value="1"/>
</dbReference>
<dbReference type="GO" id="GO:0005634">
    <property type="term" value="C:nucleus"/>
    <property type="evidence" value="ECO:0007669"/>
    <property type="project" value="TreeGrafter"/>
</dbReference>
<evidence type="ECO:0000256" key="2">
    <source>
        <dbReference type="ARBA" id="ARBA00008796"/>
    </source>
</evidence>
<comment type="function">
    <text evidence="1">Ornithine decarboxylase (ODC) antizyme protein that negatively regulates ODC activity and intracellular polyamine biosynthesis in response to increased intracellular polyamine levels. Binds to ODC monomers, inhibiting the assembly of the functional ODC homodimer, and targets the monomers for ubiquitin-independent proteolytic destruction by the 26S proteasome.</text>
</comment>
<evidence type="ECO:0000256" key="5">
    <source>
        <dbReference type="ARBA" id="ARBA00022758"/>
    </source>
</evidence>
<feature type="compositionally biased region" description="Basic and acidic residues" evidence="6">
    <location>
        <begin position="85"/>
        <end position="95"/>
    </location>
</feature>
<feature type="region of interest" description="Disordered" evidence="6">
    <location>
        <begin position="83"/>
        <end position="115"/>
    </location>
</feature>
<evidence type="ECO:0000313" key="8">
    <source>
        <dbReference type="Proteomes" id="UP000297245"/>
    </source>
</evidence>
<reference evidence="7 8" key="1">
    <citation type="journal article" date="2019" name="Nat. Ecol. Evol.">
        <title>Megaphylogeny resolves global patterns of mushroom evolution.</title>
        <authorList>
            <person name="Varga T."/>
            <person name="Krizsan K."/>
            <person name="Foldi C."/>
            <person name="Dima B."/>
            <person name="Sanchez-Garcia M."/>
            <person name="Sanchez-Ramirez S."/>
            <person name="Szollosi G.J."/>
            <person name="Szarkandi J.G."/>
            <person name="Papp V."/>
            <person name="Albert L."/>
            <person name="Andreopoulos W."/>
            <person name="Angelini C."/>
            <person name="Antonin V."/>
            <person name="Barry K.W."/>
            <person name="Bougher N.L."/>
            <person name="Buchanan P."/>
            <person name="Buyck B."/>
            <person name="Bense V."/>
            <person name="Catcheside P."/>
            <person name="Chovatia M."/>
            <person name="Cooper J."/>
            <person name="Damon W."/>
            <person name="Desjardin D."/>
            <person name="Finy P."/>
            <person name="Geml J."/>
            <person name="Haridas S."/>
            <person name="Hughes K."/>
            <person name="Justo A."/>
            <person name="Karasinski D."/>
            <person name="Kautmanova I."/>
            <person name="Kiss B."/>
            <person name="Kocsube S."/>
            <person name="Kotiranta H."/>
            <person name="LaButti K.M."/>
            <person name="Lechner B.E."/>
            <person name="Liimatainen K."/>
            <person name="Lipzen A."/>
            <person name="Lukacs Z."/>
            <person name="Mihaltcheva S."/>
            <person name="Morgado L.N."/>
            <person name="Niskanen T."/>
            <person name="Noordeloos M.E."/>
            <person name="Ohm R.A."/>
            <person name="Ortiz-Santana B."/>
            <person name="Ovrebo C."/>
            <person name="Racz N."/>
            <person name="Riley R."/>
            <person name="Savchenko A."/>
            <person name="Shiryaev A."/>
            <person name="Soop K."/>
            <person name="Spirin V."/>
            <person name="Szebenyi C."/>
            <person name="Tomsovsky M."/>
            <person name="Tulloss R.E."/>
            <person name="Uehling J."/>
            <person name="Grigoriev I.V."/>
            <person name="Vagvolgyi C."/>
            <person name="Papp T."/>
            <person name="Martin F.M."/>
            <person name="Miettinen O."/>
            <person name="Hibbett D.S."/>
            <person name="Nagy L.G."/>
        </authorList>
    </citation>
    <scope>NUCLEOTIDE SEQUENCE [LARGE SCALE GENOMIC DNA]</scope>
    <source>
        <strain evidence="7 8">CBS 962.96</strain>
    </source>
</reference>
<protein>
    <recommendedName>
        <fullName evidence="4">Ornithine decarboxylase antizyme</fullName>
    </recommendedName>
</protein>
<dbReference type="PANTHER" id="PTHR10279">
    <property type="entry name" value="ORNITHINE DECARBOXYLASE ANTIZYME"/>
    <property type="match status" value="1"/>
</dbReference>
<dbReference type="GO" id="GO:0075523">
    <property type="term" value="P:viral translational frameshifting"/>
    <property type="evidence" value="ECO:0007669"/>
    <property type="project" value="UniProtKB-KW"/>
</dbReference>
<dbReference type="Proteomes" id="UP000297245">
    <property type="component" value="Unassembled WGS sequence"/>
</dbReference>
<dbReference type="OrthoDB" id="5959761at2759"/>
<dbReference type="EMBL" id="ML179201">
    <property type="protein sequence ID" value="THU95375.1"/>
    <property type="molecule type" value="Genomic_DNA"/>
</dbReference>
<evidence type="ECO:0000256" key="3">
    <source>
        <dbReference type="ARBA" id="ARBA00011486"/>
    </source>
</evidence>
<sequence length="312" mass="33395">MSLNPMSTTLNSKFSICPTNGRQTVGDGAVTFDIEPSVLAVCQMQGTNDMYYYSTTFSGGPKVRVISLVLLIHSRFCSSGGFDTPKSKCPPDRGSSEWVTDSPASLYPASPSNPSLESCYPFPKSPYRNTKPSTSINCPIIPTNASSPRAIPARSNSESSTPPLTPDGGSDCSDPSLSPVLDPKQQKDALDFLMTLFPRHGLDMLPHAKSISISSPDMNAAFDGTVLELPDKSKTLYVDAKSAQAVSLRESVVALLDLADEHLECSALVLVLERSSPYLAQLLHSLMYVGGTVVTKPPFPVDPAFVLVGMEI</sequence>
<dbReference type="SUPFAM" id="SSF55729">
    <property type="entry name" value="Acyl-CoA N-acyltransferases (Nat)"/>
    <property type="match status" value="1"/>
</dbReference>
<evidence type="ECO:0000256" key="4">
    <source>
        <dbReference type="ARBA" id="ARBA00017712"/>
    </source>
</evidence>
<keyword evidence="8" id="KW-1185">Reference proteome</keyword>
<dbReference type="InterPro" id="IPR002993">
    <property type="entry name" value="ODC_AZ"/>
</dbReference>
<dbReference type="GO" id="GO:0045732">
    <property type="term" value="P:positive regulation of protein catabolic process"/>
    <property type="evidence" value="ECO:0007669"/>
    <property type="project" value="TreeGrafter"/>
</dbReference>
<accession>A0A4V4HFL4</accession>
<dbReference type="InterPro" id="IPR038581">
    <property type="entry name" value="ODC_AZ_sf"/>
</dbReference>
<dbReference type="InterPro" id="IPR016181">
    <property type="entry name" value="Acyl_CoA_acyltransferase"/>
</dbReference>
<dbReference type="PANTHER" id="PTHR10279:SF10">
    <property type="entry name" value="ORNITHINE DECARBOXYLASE ANTIZYME"/>
    <property type="match status" value="1"/>
</dbReference>
<dbReference type="AlphaFoldDB" id="A0A4V4HFL4"/>
<organism evidence="7 8">
    <name type="scientific">Dendrothele bispora (strain CBS 962.96)</name>
    <dbReference type="NCBI Taxonomy" id="1314807"/>
    <lineage>
        <taxon>Eukaryota</taxon>
        <taxon>Fungi</taxon>
        <taxon>Dikarya</taxon>
        <taxon>Basidiomycota</taxon>
        <taxon>Agaricomycotina</taxon>
        <taxon>Agaricomycetes</taxon>
        <taxon>Agaricomycetidae</taxon>
        <taxon>Agaricales</taxon>
        <taxon>Agaricales incertae sedis</taxon>
        <taxon>Dendrothele</taxon>
    </lineage>
</organism>
<feature type="compositionally biased region" description="Polar residues" evidence="6">
    <location>
        <begin position="133"/>
        <end position="147"/>
    </location>
</feature>
<evidence type="ECO:0000313" key="7">
    <source>
        <dbReference type="EMBL" id="THU95375.1"/>
    </source>
</evidence>
<dbReference type="GO" id="GO:0008073">
    <property type="term" value="F:ornithine decarboxylase inhibitor activity"/>
    <property type="evidence" value="ECO:0007669"/>
    <property type="project" value="InterPro"/>
</dbReference>
<comment type="similarity">
    <text evidence="2">Belongs to the ODC antizyme family.</text>
</comment>
<proteinExistence type="inferred from homology"/>
<comment type="subunit">
    <text evidence="3">Interacts with ODC and thereby sterically blocks ODC homodimerization.</text>
</comment>
<feature type="region of interest" description="Disordered" evidence="6">
    <location>
        <begin position="133"/>
        <end position="181"/>
    </location>
</feature>
<dbReference type="Gene3D" id="3.40.630.60">
    <property type="match status" value="1"/>
</dbReference>
<gene>
    <name evidence="7" type="ORF">K435DRAFT_723803</name>
</gene>
<evidence type="ECO:0000256" key="6">
    <source>
        <dbReference type="SAM" id="MobiDB-lite"/>
    </source>
</evidence>
<dbReference type="GO" id="GO:0005737">
    <property type="term" value="C:cytoplasm"/>
    <property type="evidence" value="ECO:0007669"/>
    <property type="project" value="TreeGrafter"/>
</dbReference>
<keyword evidence="5" id="KW-0688">Ribosomal frameshifting</keyword>
<evidence type="ECO:0000256" key="1">
    <source>
        <dbReference type="ARBA" id="ARBA00002307"/>
    </source>
</evidence>